<dbReference type="AlphaFoldDB" id="A0A2H5QXY6"/>
<dbReference type="EMBL" id="BDQV01017812">
    <property type="protein sequence ID" value="GAY69486.1"/>
    <property type="molecule type" value="Genomic_DNA"/>
</dbReference>
<comment type="caution">
    <text evidence="2">The sequence shown here is derived from an EMBL/GenBank/DDBJ whole genome shotgun (WGS) entry which is preliminary data.</text>
</comment>
<evidence type="ECO:0000256" key="1">
    <source>
        <dbReference type="SAM" id="SignalP"/>
    </source>
</evidence>
<dbReference type="STRING" id="55188.A0A2H5QXY6"/>
<evidence type="ECO:0000313" key="2">
    <source>
        <dbReference type="EMBL" id="GAY69486.1"/>
    </source>
</evidence>
<reference evidence="2 3" key="1">
    <citation type="journal article" date="2017" name="Front. Genet.">
        <title>Draft sequencing of the heterozygous diploid genome of Satsuma (Citrus unshiu Marc.) using a hybrid assembly approach.</title>
        <authorList>
            <person name="Shimizu T."/>
            <person name="Tanizawa Y."/>
            <person name="Mochizuki T."/>
            <person name="Nagasaki H."/>
            <person name="Yoshioka T."/>
            <person name="Toyoda A."/>
            <person name="Fujiyama A."/>
            <person name="Kaminuma E."/>
            <person name="Nakamura Y."/>
        </authorList>
    </citation>
    <scope>NUCLEOTIDE SEQUENCE [LARGE SCALE GENOMIC DNA]</scope>
    <source>
        <strain evidence="3">cv. Miyagawa wase</strain>
    </source>
</reference>
<dbReference type="Proteomes" id="UP000236630">
    <property type="component" value="Unassembled WGS sequence"/>
</dbReference>
<name>A0A2H5QXY6_CITUN</name>
<protein>
    <recommendedName>
        <fullName evidence="4">Nodulin-like domain-containing protein</fullName>
    </recommendedName>
</protein>
<evidence type="ECO:0008006" key="4">
    <source>
        <dbReference type="Google" id="ProtNLM"/>
    </source>
</evidence>
<sequence>MAMLSMKKKPLIFALVLCLIMDMGFGVGVLLQSYEKASYSRGFNKSIGEIFYTSNYGILQLTNGLASTPQMGWNS</sequence>
<proteinExistence type="predicted"/>
<gene>
    <name evidence="2" type="ORF">CUMW_290020</name>
</gene>
<evidence type="ECO:0000313" key="3">
    <source>
        <dbReference type="Proteomes" id="UP000236630"/>
    </source>
</evidence>
<accession>A0A2H5QXY6</accession>
<keyword evidence="1" id="KW-0732">Signal</keyword>
<organism evidence="2 3">
    <name type="scientific">Citrus unshiu</name>
    <name type="common">Satsuma mandarin</name>
    <name type="synonym">Citrus nobilis var. unshiu</name>
    <dbReference type="NCBI Taxonomy" id="55188"/>
    <lineage>
        <taxon>Eukaryota</taxon>
        <taxon>Viridiplantae</taxon>
        <taxon>Streptophyta</taxon>
        <taxon>Embryophyta</taxon>
        <taxon>Tracheophyta</taxon>
        <taxon>Spermatophyta</taxon>
        <taxon>Magnoliopsida</taxon>
        <taxon>eudicotyledons</taxon>
        <taxon>Gunneridae</taxon>
        <taxon>Pentapetalae</taxon>
        <taxon>rosids</taxon>
        <taxon>malvids</taxon>
        <taxon>Sapindales</taxon>
        <taxon>Rutaceae</taxon>
        <taxon>Aurantioideae</taxon>
        <taxon>Citrus</taxon>
    </lineage>
</organism>
<feature type="signal peptide" evidence="1">
    <location>
        <begin position="1"/>
        <end position="26"/>
    </location>
</feature>
<keyword evidence="3" id="KW-1185">Reference proteome</keyword>
<feature type="chain" id="PRO_5014145414" description="Nodulin-like domain-containing protein" evidence="1">
    <location>
        <begin position="27"/>
        <end position="75"/>
    </location>
</feature>